<reference evidence="1" key="1">
    <citation type="submission" date="2014-09" db="EMBL/GenBank/DDBJ databases">
        <authorList>
            <person name="Magalhaes I.L.F."/>
            <person name="Oliveira U."/>
            <person name="Santos F.R."/>
            <person name="Vidigal T.H.D.A."/>
            <person name="Brescovit A.D."/>
            <person name="Santos A.J."/>
        </authorList>
    </citation>
    <scope>NUCLEOTIDE SEQUENCE</scope>
    <source>
        <tissue evidence="1">Shoot tissue taken approximately 20 cm above the soil surface</tissue>
    </source>
</reference>
<proteinExistence type="predicted"/>
<reference evidence="1" key="2">
    <citation type="journal article" date="2015" name="Data Brief">
        <title>Shoot transcriptome of the giant reed, Arundo donax.</title>
        <authorList>
            <person name="Barrero R.A."/>
            <person name="Guerrero F.D."/>
            <person name="Moolhuijzen P."/>
            <person name="Goolsby J.A."/>
            <person name="Tidwell J."/>
            <person name="Bellgard S.E."/>
            <person name="Bellgard M.I."/>
        </authorList>
    </citation>
    <scope>NUCLEOTIDE SEQUENCE</scope>
    <source>
        <tissue evidence="1">Shoot tissue taken approximately 20 cm above the soil surface</tissue>
    </source>
</reference>
<sequence length="56" mass="6447">MQGAGYILCFVHAASNQQKIAEFNAYAASAYKEVIRHLSNVEVWLAVIFHFRYRTI</sequence>
<evidence type="ECO:0000313" key="1">
    <source>
        <dbReference type="EMBL" id="JAE18681.1"/>
    </source>
</evidence>
<dbReference type="AlphaFoldDB" id="A0A0A9G815"/>
<name>A0A0A9G815_ARUDO</name>
<protein>
    <submittedName>
        <fullName evidence="1">Uncharacterized protein</fullName>
    </submittedName>
</protein>
<accession>A0A0A9G815</accession>
<dbReference type="EMBL" id="GBRH01179215">
    <property type="protein sequence ID" value="JAE18681.1"/>
    <property type="molecule type" value="Transcribed_RNA"/>
</dbReference>
<organism evidence="1">
    <name type="scientific">Arundo donax</name>
    <name type="common">Giant reed</name>
    <name type="synonym">Donax arundinaceus</name>
    <dbReference type="NCBI Taxonomy" id="35708"/>
    <lineage>
        <taxon>Eukaryota</taxon>
        <taxon>Viridiplantae</taxon>
        <taxon>Streptophyta</taxon>
        <taxon>Embryophyta</taxon>
        <taxon>Tracheophyta</taxon>
        <taxon>Spermatophyta</taxon>
        <taxon>Magnoliopsida</taxon>
        <taxon>Liliopsida</taxon>
        <taxon>Poales</taxon>
        <taxon>Poaceae</taxon>
        <taxon>PACMAD clade</taxon>
        <taxon>Arundinoideae</taxon>
        <taxon>Arundineae</taxon>
        <taxon>Arundo</taxon>
    </lineage>
</organism>